<name>A0A0G1MW99_UNCKA</name>
<evidence type="ECO:0000313" key="2">
    <source>
        <dbReference type="Proteomes" id="UP000034504"/>
    </source>
</evidence>
<organism evidence="1 2">
    <name type="scientific">candidate division WWE3 bacterium GW2011_GWC2_44_9</name>
    <dbReference type="NCBI Taxonomy" id="1619125"/>
    <lineage>
        <taxon>Bacteria</taxon>
        <taxon>Katanobacteria</taxon>
    </lineage>
</organism>
<sequence>MKNIVLDLVKSIRLSKGLKVYAKGNNSFEQWMQIAVCGSLIRNGVKEEFIEVEKNFGEFRLAFTADDLKGNYNAESLRGNAEFNRWDQGERDKKIREKLKAKEVVEKADWARVLNEILSKEMQRDVYEHFAAGKANRVALDNETENLLTRALGTGICLNQKELECLNRRLLEIIFSKEIGKAKNFYPDICFVKDGKKCAMELKVLISQGNGKKTDLRQVSKDIAKLNLCKDNRAIDQGIVLFGIFPCKGEKTFEEWATQNDAPGRKGAYGTIKDCLELKAKGEFAFRNGVPGYIYSGVLK</sequence>
<gene>
    <name evidence="1" type="ORF">UW82_C0004G0068</name>
</gene>
<proteinExistence type="predicted"/>
<dbReference type="AlphaFoldDB" id="A0A0G1MW99"/>
<dbReference type="Proteomes" id="UP000034504">
    <property type="component" value="Unassembled WGS sequence"/>
</dbReference>
<comment type="caution">
    <text evidence="1">The sequence shown here is derived from an EMBL/GenBank/DDBJ whole genome shotgun (WGS) entry which is preliminary data.</text>
</comment>
<protein>
    <submittedName>
        <fullName evidence="1">Uncharacterized protein</fullName>
    </submittedName>
</protein>
<evidence type="ECO:0000313" key="1">
    <source>
        <dbReference type="EMBL" id="KKT85062.1"/>
    </source>
</evidence>
<accession>A0A0G1MW99</accession>
<dbReference type="EMBL" id="LCJU01000004">
    <property type="protein sequence ID" value="KKT85062.1"/>
    <property type="molecule type" value="Genomic_DNA"/>
</dbReference>
<reference evidence="1 2" key="1">
    <citation type="journal article" date="2015" name="Nature">
        <title>rRNA introns, odd ribosomes, and small enigmatic genomes across a large radiation of phyla.</title>
        <authorList>
            <person name="Brown C.T."/>
            <person name="Hug L.A."/>
            <person name="Thomas B.C."/>
            <person name="Sharon I."/>
            <person name="Castelle C.J."/>
            <person name="Singh A."/>
            <person name="Wilkins M.J."/>
            <person name="Williams K.H."/>
            <person name="Banfield J.F."/>
        </authorList>
    </citation>
    <scope>NUCLEOTIDE SEQUENCE [LARGE SCALE GENOMIC DNA]</scope>
</reference>